<dbReference type="HAMAP" id="MF_00267">
    <property type="entry name" value="MinC"/>
    <property type="match status" value="1"/>
</dbReference>
<dbReference type="NCBIfam" id="TIGR01222">
    <property type="entry name" value="minC"/>
    <property type="match status" value="1"/>
</dbReference>
<dbReference type="RefSeq" id="WP_028781479.1">
    <property type="nucleotide sequence ID" value="NZ_AP024609.1"/>
</dbReference>
<gene>
    <name evidence="6 10" type="primary">minC</name>
    <name evidence="10" type="ORF">NCTC10738_03687</name>
    <name evidence="9" type="ORF">TUM17379_23450</name>
</gene>
<keyword evidence="2 6" id="KW-0132">Cell division</keyword>
<dbReference type="Gene3D" id="3.30.70.260">
    <property type="match status" value="1"/>
</dbReference>
<evidence type="ECO:0000256" key="4">
    <source>
        <dbReference type="ARBA" id="ARBA00023306"/>
    </source>
</evidence>
<evidence type="ECO:0000256" key="2">
    <source>
        <dbReference type="ARBA" id="ARBA00022618"/>
    </source>
</evidence>
<sequence>MPKPSLELKGSSFTLSVLHINTPDLDALFKELDGKLAQAPQFFLNAPLVLNLSQVNGTDIDLKGLRQGLTERQLVIVGVTAADKALNEAAKAQGLASIKAGKQSELPPPPPRVTKIVKQNVRSGQQIYAKDGDLIVFGAVGNGAEVIADGSIHVYGALRGKAMAGASGDKHAVILAQSMEAELVSIAGQYWLTENLQQHCTAKSGCIRLSGESLIVESLPG</sequence>
<evidence type="ECO:0000256" key="3">
    <source>
        <dbReference type="ARBA" id="ARBA00023210"/>
    </source>
</evidence>
<dbReference type="Pfam" id="PF05209">
    <property type="entry name" value="MinC_N"/>
    <property type="match status" value="1"/>
</dbReference>
<evidence type="ECO:0000259" key="8">
    <source>
        <dbReference type="Pfam" id="PF05209"/>
    </source>
</evidence>
<feature type="domain" description="Septum formation inhibitor MinC N-terminal" evidence="8">
    <location>
        <begin position="6"/>
        <end position="75"/>
    </location>
</feature>
<dbReference type="PANTHER" id="PTHR34108">
    <property type="entry name" value="SEPTUM SITE-DETERMINING PROTEIN MINC"/>
    <property type="match status" value="1"/>
</dbReference>
<dbReference type="SUPFAM" id="SSF63848">
    <property type="entry name" value="Cell-division inhibitor MinC, C-terminal domain"/>
    <property type="match status" value="1"/>
</dbReference>
<name>A0A380BPD7_9GAMM</name>
<dbReference type="GeneID" id="93809446"/>
<accession>A0A380BPD7</accession>
<comment type="subunit">
    <text evidence="6">Interacts with MinD and FtsZ.</text>
</comment>
<dbReference type="Pfam" id="PF03775">
    <property type="entry name" value="MinC_C"/>
    <property type="match status" value="1"/>
</dbReference>
<dbReference type="Proteomes" id="UP000825078">
    <property type="component" value="Chromosome"/>
</dbReference>
<accession>A0A3G4UP40</accession>
<dbReference type="InterPro" id="IPR007874">
    <property type="entry name" value="MinC_N"/>
</dbReference>
<organism evidence="10 11">
    <name type="scientific">Shewanella algae</name>
    <dbReference type="NCBI Taxonomy" id="38313"/>
    <lineage>
        <taxon>Bacteria</taxon>
        <taxon>Pseudomonadati</taxon>
        <taxon>Pseudomonadota</taxon>
        <taxon>Gammaproteobacteria</taxon>
        <taxon>Alteromonadales</taxon>
        <taxon>Shewanellaceae</taxon>
        <taxon>Shewanella</taxon>
    </lineage>
</organism>
<dbReference type="InterPro" id="IPR036145">
    <property type="entry name" value="MinC_C_sf"/>
</dbReference>
<feature type="domain" description="Septum formation inhibitor MinC C-terminal" evidence="7">
    <location>
        <begin position="116"/>
        <end position="216"/>
    </location>
</feature>
<dbReference type="EMBL" id="UGYO01000002">
    <property type="protein sequence ID" value="SUJ04728.1"/>
    <property type="molecule type" value="Genomic_DNA"/>
</dbReference>
<dbReference type="PANTHER" id="PTHR34108:SF1">
    <property type="entry name" value="SEPTUM SITE-DETERMINING PROTEIN MINC"/>
    <property type="match status" value="1"/>
</dbReference>
<reference evidence="9" key="2">
    <citation type="submission" date="2021-05" db="EMBL/GenBank/DDBJ databases">
        <title>Molecular characterization for Shewanella algae harboring chromosomal blaOXA-55-like strains isolated from clinical and environment sample.</title>
        <authorList>
            <person name="Ohama Y."/>
            <person name="Aoki K."/>
            <person name="Harada S."/>
            <person name="Moriya K."/>
            <person name="Ishii Y."/>
            <person name="Tateda K."/>
        </authorList>
    </citation>
    <scope>NUCLEOTIDE SEQUENCE</scope>
    <source>
        <strain evidence="9">TUM17379</strain>
    </source>
</reference>
<keyword evidence="11" id="KW-1185">Reference proteome</keyword>
<evidence type="ECO:0000256" key="6">
    <source>
        <dbReference type="HAMAP-Rule" id="MF_00267"/>
    </source>
</evidence>
<evidence type="ECO:0000256" key="1">
    <source>
        <dbReference type="ARBA" id="ARBA00006291"/>
    </source>
</evidence>
<dbReference type="Gene3D" id="2.160.20.70">
    <property type="match status" value="1"/>
</dbReference>
<reference evidence="10 11" key="1">
    <citation type="submission" date="2018-06" db="EMBL/GenBank/DDBJ databases">
        <authorList>
            <consortium name="Pathogen Informatics"/>
            <person name="Doyle S."/>
        </authorList>
    </citation>
    <scope>NUCLEOTIDE SEQUENCE [LARGE SCALE GENOMIC DNA]</scope>
    <source>
        <strain evidence="10 11">NCTC10738</strain>
    </source>
</reference>
<dbReference type="GO" id="GO:0000917">
    <property type="term" value="P:division septum assembly"/>
    <property type="evidence" value="ECO:0007669"/>
    <property type="project" value="UniProtKB-KW"/>
</dbReference>
<comment type="similarity">
    <text evidence="1 6">Belongs to the MinC family.</text>
</comment>
<evidence type="ECO:0000313" key="10">
    <source>
        <dbReference type="EMBL" id="SUJ04728.1"/>
    </source>
</evidence>
<keyword evidence="4 6" id="KW-0131">Cell cycle</keyword>
<evidence type="ECO:0000259" key="7">
    <source>
        <dbReference type="Pfam" id="PF03775"/>
    </source>
</evidence>
<dbReference type="GO" id="GO:0051302">
    <property type="term" value="P:regulation of cell division"/>
    <property type="evidence" value="ECO:0007669"/>
    <property type="project" value="InterPro"/>
</dbReference>
<dbReference type="AlphaFoldDB" id="A0A380BPD7"/>
<protein>
    <recommendedName>
        <fullName evidence="6">Probable septum site-determining protein MinC</fullName>
    </recommendedName>
</protein>
<dbReference type="EMBL" id="AP024613">
    <property type="protein sequence ID" value="BCV45327.1"/>
    <property type="molecule type" value="Genomic_DNA"/>
</dbReference>
<dbReference type="GO" id="GO:0000902">
    <property type="term" value="P:cell morphogenesis"/>
    <property type="evidence" value="ECO:0007669"/>
    <property type="project" value="InterPro"/>
</dbReference>
<evidence type="ECO:0000256" key="5">
    <source>
        <dbReference type="ARBA" id="ARBA00025606"/>
    </source>
</evidence>
<evidence type="ECO:0000313" key="9">
    <source>
        <dbReference type="EMBL" id="BCV45327.1"/>
    </source>
</evidence>
<dbReference type="Proteomes" id="UP000254069">
    <property type="component" value="Unassembled WGS sequence"/>
</dbReference>
<dbReference type="GO" id="GO:1901891">
    <property type="term" value="P:regulation of cell septum assembly"/>
    <property type="evidence" value="ECO:0007669"/>
    <property type="project" value="InterPro"/>
</dbReference>
<dbReference type="InterPro" id="IPR005526">
    <property type="entry name" value="Septum_form_inhib_MinC_C"/>
</dbReference>
<evidence type="ECO:0000313" key="11">
    <source>
        <dbReference type="Proteomes" id="UP000254069"/>
    </source>
</evidence>
<comment type="function">
    <text evidence="5 6">Cell division inhibitor that blocks the formation of polar Z ring septums. Rapidly oscillates between the poles of the cell to destabilize FtsZ filaments that have formed before they mature into polar Z rings. Prevents FtsZ polymerization.</text>
</comment>
<dbReference type="InterPro" id="IPR013033">
    <property type="entry name" value="MinC"/>
</dbReference>
<proteinExistence type="inferred from homology"/>
<keyword evidence="3 6" id="KW-0717">Septation</keyword>
<dbReference type="InterPro" id="IPR016098">
    <property type="entry name" value="CAP/MinC_C"/>
</dbReference>